<protein>
    <submittedName>
        <fullName evidence="1">Uncharacterized protein</fullName>
    </submittedName>
</protein>
<feature type="non-terminal residue" evidence="1">
    <location>
        <position position="59"/>
    </location>
</feature>
<organism evidence="1 2">
    <name type="scientific">Araneus ventricosus</name>
    <name type="common">Orbweaver spider</name>
    <name type="synonym">Epeira ventricosa</name>
    <dbReference type="NCBI Taxonomy" id="182803"/>
    <lineage>
        <taxon>Eukaryota</taxon>
        <taxon>Metazoa</taxon>
        <taxon>Ecdysozoa</taxon>
        <taxon>Arthropoda</taxon>
        <taxon>Chelicerata</taxon>
        <taxon>Arachnida</taxon>
        <taxon>Araneae</taxon>
        <taxon>Araneomorphae</taxon>
        <taxon>Entelegynae</taxon>
        <taxon>Araneoidea</taxon>
        <taxon>Araneidae</taxon>
        <taxon>Araneus</taxon>
    </lineage>
</organism>
<name>A0A4Y2TJC1_ARAVE</name>
<evidence type="ECO:0000313" key="2">
    <source>
        <dbReference type="Proteomes" id="UP000499080"/>
    </source>
</evidence>
<keyword evidence="2" id="KW-1185">Reference proteome</keyword>
<dbReference type="EMBL" id="BGPR01028361">
    <property type="protein sequence ID" value="GBN99479.1"/>
    <property type="molecule type" value="Genomic_DNA"/>
</dbReference>
<gene>
    <name evidence="1" type="ORF">AVEN_152820_1</name>
</gene>
<sequence length="59" mass="6612">MRNKTIQEKLFPEQSVGEETGESLQVIHHSCGASEIKEASTRLVTHVPPEIRVWSALLL</sequence>
<evidence type="ECO:0000313" key="1">
    <source>
        <dbReference type="EMBL" id="GBN99479.1"/>
    </source>
</evidence>
<proteinExistence type="predicted"/>
<comment type="caution">
    <text evidence="1">The sequence shown here is derived from an EMBL/GenBank/DDBJ whole genome shotgun (WGS) entry which is preliminary data.</text>
</comment>
<dbReference type="AlphaFoldDB" id="A0A4Y2TJC1"/>
<reference evidence="1 2" key="1">
    <citation type="journal article" date="2019" name="Sci. Rep.">
        <title>Orb-weaving spider Araneus ventricosus genome elucidates the spidroin gene catalogue.</title>
        <authorList>
            <person name="Kono N."/>
            <person name="Nakamura H."/>
            <person name="Ohtoshi R."/>
            <person name="Moran D.A.P."/>
            <person name="Shinohara A."/>
            <person name="Yoshida Y."/>
            <person name="Fujiwara M."/>
            <person name="Mori M."/>
            <person name="Tomita M."/>
            <person name="Arakawa K."/>
        </authorList>
    </citation>
    <scope>NUCLEOTIDE SEQUENCE [LARGE SCALE GENOMIC DNA]</scope>
</reference>
<accession>A0A4Y2TJC1</accession>
<dbReference type="Proteomes" id="UP000499080">
    <property type="component" value="Unassembled WGS sequence"/>
</dbReference>